<keyword evidence="2" id="KW-0175">Coiled coil</keyword>
<feature type="coiled-coil region" evidence="2">
    <location>
        <begin position="146"/>
        <end position="173"/>
    </location>
</feature>
<dbReference type="Proteomes" id="UP000092659">
    <property type="component" value="Chromosome"/>
</dbReference>
<dbReference type="KEGG" id="sgs:AVL59_12595"/>
<accession>A0A1B1AUV4</accession>
<keyword evidence="1" id="KW-0863">Zinc-finger</keyword>
<keyword evidence="1" id="KW-0479">Metal-binding</keyword>
<evidence type="ECO:0000313" key="4">
    <source>
        <dbReference type="EMBL" id="ANP50346.1"/>
    </source>
</evidence>
<dbReference type="GO" id="GO:0008270">
    <property type="term" value="F:zinc ion binding"/>
    <property type="evidence" value="ECO:0007669"/>
    <property type="project" value="UniProtKB-KW"/>
</dbReference>
<sequence length="570" mass="62063">MAPLLRLNASVAQDLGFDEDDLRALAGPRSFGRGQNYPAAVTAVEVGDGWITATVHGTDAYQVELALDGPDGVAGECDCPYGMEGNFCKHLVALGLTVLAEPEAVPRQRGRARTRAQELDAWLAALSRDELLALVREQVAGDRQLARRLELRAASARGDLAEVRARIRELLDTAPFARYGYVEYADTHAYGEQASQAVSAIAALTAAGRAADAISLSREAMRLLSDAQDAIDDSDGHLGRIGAALAEAHLGACRAARPDSDETARWLVGHLLSDLDDLTGIDPLDYEDVLGAQGMLRVRELTAAAWRRNRTGWGEKYLMERLAKAEGDVDGWVAVHAAVLAPDGSTHLSVARELDTVGRADEALRWAERGIEETPDDVTSDIALIDYLCDRYTRADRLLDAVALRRAQFAARRSLAAYQQLRTAARAAGCWQAEREQALVPLRADAGQRQQSWYGGPVLVDALLDDGDVDAAWRAAAETRAHDRQWLALADRARAVRPADALGVYLRLAGPLMKQTGNAVYEQLTGLLLSMRDCHHRLGTEDEFTAYLAALRAGQKRKRNLMRLLDQHGL</sequence>
<dbReference type="EMBL" id="CP016279">
    <property type="protein sequence ID" value="ANP50346.1"/>
    <property type="molecule type" value="Genomic_DNA"/>
</dbReference>
<name>A0A1B1AUV4_9ACTN</name>
<dbReference type="OrthoDB" id="3677745at2"/>
<feature type="domain" description="SWIM-type" evidence="3">
    <location>
        <begin position="61"/>
        <end position="99"/>
    </location>
</feature>
<organism evidence="4 5">
    <name type="scientific">Streptomyces griseochromogenes</name>
    <dbReference type="NCBI Taxonomy" id="68214"/>
    <lineage>
        <taxon>Bacteria</taxon>
        <taxon>Bacillati</taxon>
        <taxon>Actinomycetota</taxon>
        <taxon>Actinomycetes</taxon>
        <taxon>Kitasatosporales</taxon>
        <taxon>Streptomycetaceae</taxon>
        <taxon>Streptomyces</taxon>
    </lineage>
</organism>
<keyword evidence="1" id="KW-0862">Zinc</keyword>
<dbReference type="PROSITE" id="PS50966">
    <property type="entry name" value="ZF_SWIM"/>
    <property type="match status" value="1"/>
</dbReference>
<dbReference type="AlphaFoldDB" id="A0A1B1AUV4"/>
<evidence type="ECO:0000256" key="2">
    <source>
        <dbReference type="SAM" id="Coils"/>
    </source>
</evidence>
<gene>
    <name evidence="4" type="ORF">AVL59_12595</name>
</gene>
<evidence type="ECO:0000256" key="1">
    <source>
        <dbReference type="PROSITE-ProRule" id="PRU00325"/>
    </source>
</evidence>
<dbReference type="InterPro" id="IPR007527">
    <property type="entry name" value="Znf_SWIM"/>
</dbReference>
<proteinExistence type="predicted"/>
<protein>
    <recommendedName>
        <fullName evidence="3">SWIM-type domain-containing protein</fullName>
    </recommendedName>
</protein>
<evidence type="ECO:0000259" key="3">
    <source>
        <dbReference type="PROSITE" id="PS50966"/>
    </source>
</evidence>
<reference evidence="4 5" key="1">
    <citation type="submission" date="2016-06" db="EMBL/GenBank/DDBJ databases">
        <title>Complete genome sequence of Streptomyces griseochromogenes ATCC 14511, the Blasticidin S producer.</title>
        <authorList>
            <person name="Wu L."/>
        </authorList>
    </citation>
    <scope>NUCLEOTIDE SEQUENCE [LARGE SCALE GENOMIC DNA]</scope>
    <source>
        <strain evidence="4 5">ATCC 14511</strain>
    </source>
</reference>
<evidence type="ECO:0000313" key="5">
    <source>
        <dbReference type="Proteomes" id="UP000092659"/>
    </source>
</evidence>